<evidence type="ECO:0000313" key="1">
    <source>
        <dbReference type="EMBL" id="QCR07771.1"/>
    </source>
</evidence>
<protein>
    <submittedName>
        <fullName evidence="1">Class I SAM-dependent methyltransferase</fullName>
    </submittedName>
</protein>
<dbReference type="SUPFAM" id="SSF53335">
    <property type="entry name" value="S-adenosyl-L-methionine-dependent methyltransferases"/>
    <property type="match status" value="1"/>
</dbReference>
<dbReference type="EMBL" id="CP034035">
    <property type="protein sequence ID" value="QCR07771.1"/>
    <property type="molecule type" value="Genomic_DNA"/>
</dbReference>
<gene>
    <name evidence="1" type="ORF">EH207_04010</name>
</gene>
<dbReference type="GO" id="GO:0032259">
    <property type="term" value="P:methylation"/>
    <property type="evidence" value="ECO:0007669"/>
    <property type="project" value="UniProtKB-KW"/>
</dbReference>
<keyword evidence="2" id="KW-1185">Reference proteome</keyword>
<name>A0A4P8QLI9_9GAMM</name>
<keyword evidence="1" id="KW-0489">Methyltransferase</keyword>
<sequence length="309" mass="34989">MSESGQPSSSVFLFHRDKTSDDDIDNLLASERDRIRQSGPLPGATVEQQLAILEELTTFDLGRFLLKHRVLNAYWTHYLVTYRSEDTQLSGQLETLLLEQLPSVLATRERFGIFQQQLQKLMSTGIVMASVPCGFMEDLLLLDYTHHQDVALIGVDRDPLALKGALQLAKYQGLEKRLSLHCHDAWLLDLGKRVDVITSNGLNIYEPDDDRVTALYRAFFNGLKPGGTLVSSFMTPPPQLTADSPWTDAAPDMLALQHLLFTRILDAKWTAFRTYSQTQTQLEKVGFSDIQFINDRMRMFPTVVARKPD</sequence>
<dbReference type="InterPro" id="IPR029063">
    <property type="entry name" value="SAM-dependent_MTases_sf"/>
</dbReference>
<dbReference type="OrthoDB" id="5621386at2"/>
<accession>A0A4P8QLI9</accession>
<proteinExistence type="predicted"/>
<dbReference type="Gene3D" id="3.40.50.150">
    <property type="entry name" value="Vaccinia Virus protein VP39"/>
    <property type="match status" value="1"/>
</dbReference>
<dbReference type="RefSeq" id="WP_137712837.1">
    <property type="nucleotide sequence ID" value="NZ_CP034035.1"/>
</dbReference>
<dbReference type="KEGG" id="brb:EH207_04010"/>
<reference evidence="1 2" key="1">
    <citation type="submission" date="2018-11" db="EMBL/GenBank/DDBJ databases">
        <title>Genome sequences of Brenneria nigrifluens and Brenneria rubrifaciens.</title>
        <authorList>
            <person name="Poret-Peterson A.T."/>
            <person name="McClean A.E."/>
            <person name="Kluepfel D.A."/>
        </authorList>
    </citation>
    <scope>NUCLEOTIDE SEQUENCE [LARGE SCALE GENOMIC DNA]</scope>
    <source>
        <strain evidence="1 2">6D370</strain>
    </source>
</reference>
<evidence type="ECO:0000313" key="2">
    <source>
        <dbReference type="Proteomes" id="UP000299580"/>
    </source>
</evidence>
<organism evidence="1 2">
    <name type="scientific">Brenneria rubrifaciens</name>
    <dbReference type="NCBI Taxonomy" id="55213"/>
    <lineage>
        <taxon>Bacteria</taxon>
        <taxon>Pseudomonadati</taxon>
        <taxon>Pseudomonadota</taxon>
        <taxon>Gammaproteobacteria</taxon>
        <taxon>Enterobacterales</taxon>
        <taxon>Pectobacteriaceae</taxon>
        <taxon>Brenneria</taxon>
    </lineage>
</organism>
<dbReference type="GO" id="GO:0008168">
    <property type="term" value="F:methyltransferase activity"/>
    <property type="evidence" value="ECO:0007669"/>
    <property type="project" value="UniProtKB-KW"/>
</dbReference>
<dbReference type="CDD" id="cd02440">
    <property type="entry name" value="AdoMet_MTases"/>
    <property type="match status" value="1"/>
</dbReference>
<keyword evidence="1" id="KW-0808">Transferase</keyword>
<dbReference type="AlphaFoldDB" id="A0A4P8QLI9"/>
<dbReference type="Proteomes" id="UP000299580">
    <property type="component" value="Chromosome"/>
</dbReference>